<comment type="similarity">
    <text evidence="1 3">Belongs to the nucleosome assembly protein (NAP) family.</text>
</comment>
<dbReference type="PANTHER" id="PTHR11875">
    <property type="entry name" value="TESTIS-SPECIFIC Y-ENCODED PROTEIN"/>
    <property type="match status" value="1"/>
</dbReference>
<proteinExistence type="inferred from homology"/>
<gene>
    <name evidence="4" type="ORF">LR48_Vigan05g200400</name>
</gene>
<dbReference type="Gene3D" id="3.30.1120.90">
    <property type="entry name" value="Nucleosome assembly protein"/>
    <property type="match status" value="1"/>
</dbReference>
<evidence type="ECO:0000313" key="4">
    <source>
        <dbReference type="EMBL" id="KOM44399.1"/>
    </source>
</evidence>
<dbReference type="Gramene" id="KOM44399">
    <property type="protein sequence ID" value="KOM44399"/>
    <property type="gene ID" value="LR48_Vigan05g200400"/>
</dbReference>
<dbReference type="GO" id="GO:0006334">
    <property type="term" value="P:nucleosome assembly"/>
    <property type="evidence" value="ECO:0007669"/>
    <property type="project" value="InterPro"/>
</dbReference>
<keyword evidence="2" id="KW-0143">Chaperone</keyword>
<reference evidence="5" key="1">
    <citation type="journal article" date="2015" name="Proc. Natl. Acad. Sci. U.S.A.">
        <title>Genome sequencing of adzuki bean (Vigna angularis) provides insight into high starch and low fat accumulation and domestication.</title>
        <authorList>
            <person name="Yang K."/>
            <person name="Tian Z."/>
            <person name="Chen C."/>
            <person name="Luo L."/>
            <person name="Zhao B."/>
            <person name="Wang Z."/>
            <person name="Yu L."/>
            <person name="Li Y."/>
            <person name="Sun Y."/>
            <person name="Li W."/>
            <person name="Chen Y."/>
            <person name="Li Y."/>
            <person name="Zhang Y."/>
            <person name="Ai D."/>
            <person name="Zhao J."/>
            <person name="Shang C."/>
            <person name="Ma Y."/>
            <person name="Wu B."/>
            <person name="Wang M."/>
            <person name="Gao L."/>
            <person name="Sun D."/>
            <person name="Zhang P."/>
            <person name="Guo F."/>
            <person name="Wang W."/>
            <person name="Li Y."/>
            <person name="Wang J."/>
            <person name="Varshney R.K."/>
            <person name="Wang J."/>
            <person name="Ling H.Q."/>
            <person name="Wan P."/>
        </authorList>
    </citation>
    <scope>NUCLEOTIDE SEQUENCE</scope>
    <source>
        <strain evidence="5">cv. Jingnong 6</strain>
    </source>
</reference>
<dbReference type="GO" id="GO:0000724">
    <property type="term" value="P:double-strand break repair via homologous recombination"/>
    <property type="evidence" value="ECO:0007669"/>
    <property type="project" value="UniProtKB-ARBA"/>
</dbReference>
<dbReference type="OMA" id="KARGCVI"/>
<dbReference type="InterPro" id="IPR002164">
    <property type="entry name" value="NAP_family"/>
</dbReference>
<dbReference type="InterPro" id="IPR037231">
    <property type="entry name" value="NAP-like_sf"/>
</dbReference>
<organism evidence="4 5">
    <name type="scientific">Phaseolus angularis</name>
    <name type="common">Azuki bean</name>
    <name type="synonym">Vigna angularis</name>
    <dbReference type="NCBI Taxonomy" id="3914"/>
    <lineage>
        <taxon>Eukaryota</taxon>
        <taxon>Viridiplantae</taxon>
        <taxon>Streptophyta</taxon>
        <taxon>Embryophyta</taxon>
        <taxon>Tracheophyta</taxon>
        <taxon>Spermatophyta</taxon>
        <taxon>Magnoliopsida</taxon>
        <taxon>eudicotyledons</taxon>
        <taxon>Gunneridae</taxon>
        <taxon>Pentapetalae</taxon>
        <taxon>rosids</taxon>
        <taxon>fabids</taxon>
        <taxon>Fabales</taxon>
        <taxon>Fabaceae</taxon>
        <taxon>Papilionoideae</taxon>
        <taxon>50 kb inversion clade</taxon>
        <taxon>NPAAA clade</taxon>
        <taxon>indigoferoid/millettioid clade</taxon>
        <taxon>Phaseoleae</taxon>
        <taxon>Vigna</taxon>
    </lineage>
</organism>
<evidence type="ECO:0000256" key="1">
    <source>
        <dbReference type="ARBA" id="ARBA00009947"/>
    </source>
</evidence>
<evidence type="ECO:0000256" key="3">
    <source>
        <dbReference type="RuleBase" id="RU003876"/>
    </source>
</evidence>
<dbReference type="GO" id="GO:0005634">
    <property type="term" value="C:nucleus"/>
    <property type="evidence" value="ECO:0007669"/>
    <property type="project" value="InterPro"/>
</dbReference>
<dbReference type="AlphaFoldDB" id="A0A0L9UPC9"/>
<dbReference type="Proteomes" id="UP000053144">
    <property type="component" value="Chromosome 5"/>
</dbReference>
<protein>
    <submittedName>
        <fullName evidence="4">Uncharacterized protein</fullName>
    </submittedName>
</protein>
<name>A0A0L9UPC9_PHAAN</name>
<dbReference type="GO" id="GO:0042393">
    <property type="term" value="F:histone binding"/>
    <property type="evidence" value="ECO:0007669"/>
    <property type="project" value="UniProtKB-ARBA"/>
</dbReference>
<evidence type="ECO:0000256" key="2">
    <source>
        <dbReference type="ARBA" id="ARBA00023186"/>
    </source>
</evidence>
<dbReference type="Pfam" id="PF00956">
    <property type="entry name" value="NAP"/>
    <property type="match status" value="1"/>
</dbReference>
<accession>A0A0L9UPC9</accession>
<dbReference type="STRING" id="3914.A0A0L9UPC9"/>
<sequence length="118" mass="13810">MNRVFGIPNFWLTVMKRKDILAELITEDDEGALQYLEDIKSCRLDDSGGFMLEFSFSCTPYFKNSKLEKKYKIDRDGPVLIKARGCVIRDEIIPYAVSWFTGQFTDKELFVKYIKMTK</sequence>
<dbReference type="SUPFAM" id="SSF143113">
    <property type="entry name" value="NAP-like"/>
    <property type="match status" value="1"/>
</dbReference>
<evidence type="ECO:0000313" key="5">
    <source>
        <dbReference type="Proteomes" id="UP000053144"/>
    </source>
</evidence>
<dbReference type="EMBL" id="CM003375">
    <property type="protein sequence ID" value="KOM44399.1"/>
    <property type="molecule type" value="Genomic_DNA"/>
</dbReference>